<keyword evidence="6 7" id="KW-0472">Membrane</keyword>
<evidence type="ECO:0000256" key="4">
    <source>
        <dbReference type="ARBA" id="ARBA00022692"/>
    </source>
</evidence>
<feature type="transmembrane region" description="Helical" evidence="7">
    <location>
        <begin position="55"/>
        <end position="84"/>
    </location>
</feature>
<dbReference type="AlphaFoldDB" id="A0A6J7A7N4"/>
<dbReference type="PANTHER" id="PTHR30151">
    <property type="entry name" value="ALKANE SULFONATE ABC TRANSPORTER-RELATED, MEMBRANE SUBUNIT"/>
    <property type="match status" value="1"/>
</dbReference>
<feature type="transmembrane region" description="Helical" evidence="7">
    <location>
        <begin position="180"/>
        <end position="202"/>
    </location>
</feature>
<dbReference type="InterPro" id="IPR035906">
    <property type="entry name" value="MetI-like_sf"/>
</dbReference>
<accession>A0A6J7A7N4</accession>
<evidence type="ECO:0000256" key="3">
    <source>
        <dbReference type="ARBA" id="ARBA00022475"/>
    </source>
</evidence>
<keyword evidence="2" id="KW-0813">Transport</keyword>
<keyword evidence="3" id="KW-1003">Cell membrane</keyword>
<keyword evidence="5 7" id="KW-1133">Transmembrane helix</keyword>
<dbReference type="Pfam" id="PF00528">
    <property type="entry name" value="BPD_transp_1"/>
    <property type="match status" value="1"/>
</dbReference>
<evidence type="ECO:0000256" key="1">
    <source>
        <dbReference type="ARBA" id="ARBA00004651"/>
    </source>
</evidence>
<evidence type="ECO:0000259" key="8">
    <source>
        <dbReference type="PROSITE" id="PS50928"/>
    </source>
</evidence>
<sequence>MLGLVRRIPAGIVSAVVALLAWQIIGSFGPLAGDSFATASEAVIALFQLLGDPVFWTAVFATLQMAIIGFVLSLAVAVPIGLLIGLSRFAYRSSKFTFDFFKVIPPIVLIPIAILVIGPSIAMGVALIVFANVFAVAIQTAYGVRDADPVLIETMRCYRMNLLQQIRFARLPSAAVQISIAARIAATASLIVAVVAGLVGGAPGLGSLLALYQSAGTADRTYAVVLALGILGLAVSRLIVRAQRRIIFWSGR</sequence>
<comment type="subcellular location">
    <subcellularLocation>
        <location evidence="1">Cell membrane</location>
        <topology evidence="1">Multi-pass membrane protein</topology>
    </subcellularLocation>
</comment>
<dbReference type="CDD" id="cd06261">
    <property type="entry name" value="TM_PBP2"/>
    <property type="match status" value="1"/>
</dbReference>
<evidence type="ECO:0000256" key="6">
    <source>
        <dbReference type="ARBA" id="ARBA00023136"/>
    </source>
</evidence>
<dbReference type="GO" id="GO:0055085">
    <property type="term" value="P:transmembrane transport"/>
    <property type="evidence" value="ECO:0007669"/>
    <property type="project" value="InterPro"/>
</dbReference>
<reference evidence="9" key="1">
    <citation type="submission" date="2020-05" db="EMBL/GenBank/DDBJ databases">
        <authorList>
            <person name="Chiriac C."/>
            <person name="Salcher M."/>
            <person name="Ghai R."/>
            <person name="Kavagutti S V."/>
        </authorList>
    </citation>
    <scope>NUCLEOTIDE SEQUENCE</scope>
</reference>
<proteinExistence type="predicted"/>
<protein>
    <submittedName>
        <fullName evidence="9">Unannotated protein</fullName>
    </submittedName>
</protein>
<dbReference type="PROSITE" id="PS50928">
    <property type="entry name" value="ABC_TM1"/>
    <property type="match status" value="1"/>
</dbReference>
<evidence type="ECO:0000256" key="7">
    <source>
        <dbReference type="SAM" id="Phobius"/>
    </source>
</evidence>
<dbReference type="SUPFAM" id="SSF161098">
    <property type="entry name" value="MetI-like"/>
    <property type="match status" value="1"/>
</dbReference>
<organism evidence="9">
    <name type="scientific">freshwater metagenome</name>
    <dbReference type="NCBI Taxonomy" id="449393"/>
    <lineage>
        <taxon>unclassified sequences</taxon>
        <taxon>metagenomes</taxon>
        <taxon>ecological metagenomes</taxon>
    </lineage>
</organism>
<dbReference type="PANTHER" id="PTHR30151:SF0">
    <property type="entry name" value="ABC TRANSPORTER PERMEASE PROTEIN MJ0413-RELATED"/>
    <property type="match status" value="1"/>
</dbReference>
<dbReference type="Gene3D" id="1.10.3720.10">
    <property type="entry name" value="MetI-like"/>
    <property type="match status" value="1"/>
</dbReference>
<evidence type="ECO:0000256" key="5">
    <source>
        <dbReference type="ARBA" id="ARBA00022989"/>
    </source>
</evidence>
<keyword evidence="4 7" id="KW-0812">Transmembrane</keyword>
<dbReference type="EMBL" id="CAFABK010000024">
    <property type="protein sequence ID" value="CAB4828832.1"/>
    <property type="molecule type" value="Genomic_DNA"/>
</dbReference>
<name>A0A6J7A7N4_9ZZZZ</name>
<evidence type="ECO:0000313" key="9">
    <source>
        <dbReference type="EMBL" id="CAB4828832.1"/>
    </source>
</evidence>
<dbReference type="InterPro" id="IPR000515">
    <property type="entry name" value="MetI-like"/>
</dbReference>
<evidence type="ECO:0000256" key="2">
    <source>
        <dbReference type="ARBA" id="ARBA00022448"/>
    </source>
</evidence>
<gene>
    <name evidence="9" type="ORF">UFOPK3204_00718</name>
</gene>
<feature type="domain" description="ABC transmembrane type-1" evidence="8">
    <location>
        <begin position="59"/>
        <end position="243"/>
    </location>
</feature>
<dbReference type="GO" id="GO:0005886">
    <property type="term" value="C:plasma membrane"/>
    <property type="evidence" value="ECO:0007669"/>
    <property type="project" value="UniProtKB-SubCell"/>
</dbReference>
<feature type="transmembrane region" description="Helical" evidence="7">
    <location>
        <begin position="222"/>
        <end position="240"/>
    </location>
</feature>